<protein>
    <submittedName>
        <fullName evidence="5">Acyl-coenzyme A thioesterase 13</fullName>
    </submittedName>
</protein>
<dbReference type="CDD" id="cd03443">
    <property type="entry name" value="PaaI_thioesterase"/>
    <property type="match status" value="1"/>
</dbReference>
<dbReference type="Pfam" id="PF03061">
    <property type="entry name" value="4HBT"/>
    <property type="match status" value="1"/>
</dbReference>
<dbReference type="InterPro" id="IPR029069">
    <property type="entry name" value="HotDog_dom_sf"/>
</dbReference>
<evidence type="ECO:0000313" key="6">
    <source>
        <dbReference type="Proteomes" id="UP001150538"/>
    </source>
</evidence>
<comment type="caution">
    <text evidence="5">The sequence shown here is derived from an EMBL/GenBank/DDBJ whole genome shotgun (WGS) entry which is preliminary data.</text>
</comment>
<reference evidence="5" key="1">
    <citation type="submission" date="2022-07" db="EMBL/GenBank/DDBJ databases">
        <title>Phylogenomic reconstructions and comparative analyses of Kickxellomycotina fungi.</title>
        <authorList>
            <person name="Reynolds N.K."/>
            <person name="Stajich J.E."/>
            <person name="Barry K."/>
            <person name="Grigoriev I.V."/>
            <person name="Crous P."/>
            <person name="Smith M.E."/>
        </authorList>
    </citation>
    <scope>NUCLEOTIDE SEQUENCE</scope>
    <source>
        <strain evidence="5">NBRC 100468</strain>
    </source>
</reference>
<feature type="region of interest" description="Disordered" evidence="3">
    <location>
        <begin position="43"/>
        <end position="62"/>
    </location>
</feature>
<dbReference type="InterPro" id="IPR039298">
    <property type="entry name" value="ACOT13"/>
</dbReference>
<evidence type="ECO:0000256" key="1">
    <source>
        <dbReference type="ARBA" id="ARBA00008324"/>
    </source>
</evidence>
<dbReference type="Proteomes" id="UP001150538">
    <property type="component" value="Unassembled WGS sequence"/>
</dbReference>
<keyword evidence="6" id="KW-1185">Reference proteome</keyword>
<evidence type="ECO:0000256" key="3">
    <source>
        <dbReference type="SAM" id="MobiDB-lite"/>
    </source>
</evidence>
<dbReference type="OrthoDB" id="46529at2759"/>
<dbReference type="PANTHER" id="PTHR21660">
    <property type="entry name" value="THIOESTERASE SUPERFAMILY MEMBER-RELATED"/>
    <property type="match status" value="1"/>
</dbReference>
<evidence type="ECO:0000256" key="2">
    <source>
        <dbReference type="ARBA" id="ARBA00022801"/>
    </source>
</evidence>
<gene>
    <name evidence="5" type="primary">ACOT13</name>
    <name evidence="5" type="ORF">H4219_002353</name>
</gene>
<dbReference type="SUPFAM" id="SSF54637">
    <property type="entry name" value="Thioesterase/thiol ester dehydrase-isomerase"/>
    <property type="match status" value="1"/>
</dbReference>
<dbReference type="Gene3D" id="3.10.129.10">
    <property type="entry name" value="Hotdog Thioesterase"/>
    <property type="match status" value="1"/>
</dbReference>
<comment type="similarity">
    <text evidence="1">Belongs to the thioesterase PaaI family.</text>
</comment>
<organism evidence="5 6">
    <name type="scientific">Mycoemilia scoparia</name>
    <dbReference type="NCBI Taxonomy" id="417184"/>
    <lineage>
        <taxon>Eukaryota</taxon>
        <taxon>Fungi</taxon>
        <taxon>Fungi incertae sedis</taxon>
        <taxon>Zoopagomycota</taxon>
        <taxon>Kickxellomycotina</taxon>
        <taxon>Kickxellomycetes</taxon>
        <taxon>Kickxellales</taxon>
        <taxon>Kickxellaceae</taxon>
        <taxon>Mycoemilia</taxon>
    </lineage>
</organism>
<feature type="compositionally biased region" description="Polar residues" evidence="3">
    <location>
        <begin position="46"/>
        <end position="61"/>
    </location>
</feature>
<dbReference type="PANTHER" id="PTHR21660:SF1">
    <property type="entry name" value="ACYL-COENZYME A THIOESTERASE 13"/>
    <property type="match status" value="1"/>
</dbReference>
<evidence type="ECO:0000313" key="5">
    <source>
        <dbReference type="EMBL" id="KAJ1918814.1"/>
    </source>
</evidence>
<dbReference type="InterPro" id="IPR006683">
    <property type="entry name" value="Thioestr_dom"/>
</dbReference>
<dbReference type="EMBL" id="JANBPU010000037">
    <property type="protein sequence ID" value="KAJ1918814.1"/>
    <property type="molecule type" value="Genomic_DNA"/>
</dbReference>
<proteinExistence type="inferred from homology"/>
<feature type="domain" description="Thioesterase" evidence="4">
    <location>
        <begin position="91"/>
        <end position="165"/>
    </location>
</feature>
<dbReference type="AlphaFoldDB" id="A0A9W8A3H6"/>
<dbReference type="NCBIfam" id="TIGR00369">
    <property type="entry name" value="unchar_dom_1"/>
    <property type="match status" value="1"/>
</dbReference>
<dbReference type="InterPro" id="IPR003736">
    <property type="entry name" value="PAAI_dom"/>
</dbReference>
<sequence>MSVADILAKAEVQHERLKQSNVSLTRSVLSRLSVVNVLPPREKTSIKSVHSSQSIGQQSEAPQRVKHRRMSGLVFTFKTTVEKSDCNAWKTMHGGCVASLFNLAGKIAVASLVPGRPCITTTDITINYIAPAKLGSGIYIQCECVKMGRSLAFLSSKIWDSSHQLLYYATQTVAIEN</sequence>
<name>A0A9W8A3H6_9FUNG</name>
<evidence type="ECO:0000259" key="4">
    <source>
        <dbReference type="Pfam" id="PF03061"/>
    </source>
</evidence>
<dbReference type="GO" id="GO:0047617">
    <property type="term" value="F:fatty acyl-CoA hydrolase activity"/>
    <property type="evidence" value="ECO:0007669"/>
    <property type="project" value="InterPro"/>
</dbReference>
<keyword evidence="2" id="KW-0378">Hydrolase</keyword>
<accession>A0A9W8A3H6</accession>